<keyword evidence="2" id="KW-1185">Reference proteome</keyword>
<protein>
    <recommendedName>
        <fullName evidence="3">WbqC family protein</fullName>
    </recommendedName>
</protein>
<reference evidence="1 2" key="1">
    <citation type="submission" date="2018-07" db="EMBL/GenBank/DDBJ databases">
        <title>Complete genome sequence of Flavobacterium psychrolimnae LMG 22018.</title>
        <authorList>
            <person name="Kim D.-U."/>
        </authorList>
    </citation>
    <scope>NUCLEOTIDE SEQUENCE [LARGE SCALE GENOMIC DNA]</scope>
    <source>
        <strain evidence="1 2">LMG 22018</strain>
    </source>
</reference>
<sequence>MEILLHPTYFPSISHFVAMAQSENITFEIEDNFQKQTNRNRTYIYSPNGIQLLNIPVKHSKESHQKTKDIRIESDFDWQKQHFKSLEAAYRNSPFFEFFEDDIRPLFEKKYDFLLDLNFETLAILSKCLRMKIAYETTTEYFHDVDTAIFTDFRALVNGKKDLSLFENYTQVFDDKYGFINNLSVLDLLFNEGKYAAKYLKTQKLIIK</sequence>
<proteinExistence type="predicted"/>
<dbReference type="Proteomes" id="UP000253676">
    <property type="component" value="Unassembled WGS sequence"/>
</dbReference>
<comment type="caution">
    <text evidence="1">The sequence shown here is derived from an EMBL/GenBank/DDBJ whole genome shotgun (WGS) entry which is preliminary data.</text>
</comment>
<evidence type="ECO:0008006" key="3">
    <source>
        <dbReference type="Google" id="ProtNLM"/>
    </source>
</evidence>
<evidence type="ECO:0000313" key="2">
    <source>
        <dbReference type="Proteomes" id="UP000253676"/>
    </source>
</evidence>
<gene>
    <name evidence="1" type="ORF">DR980_08740</name>
</gene>
<dbReference type="RefSeq" id="WP_113635131.1">
    <property type="nucleotide sequence ID" value="NZ_QNUX01000007.1"/>
</dbReference>
<dbReference type="AlphaFoldDB" id="A0A366AZX3"/>
<dbReference type="EMBL" id="QNUX01000007">
    <property type="protein sequence ID" value="RBN50201.1"/>
    <property type="molecule type" value="Genomic_DNA"/>
</dbReference>
<dbReference type="Pfam" id="PF08889">
    <property type="entry name" value="WbqC"/>
    <property type="match status" value="1"/>
</dbReference>
<dbReference type="OrthoDB" id="1523452at2"/>
<evidence type="ECO:0000313" key="1">
    <source>
        <dbReference type="EMBL" id="RBN50201.1"/>
    </source>
</evidence>
<dbReference type="InterPro" id="IPR014985">
    <property type="entry name" value="WbqC"/>
</dbReference>
<name>A0A366AZX3_9FLAO</name>
<organism evidence="1 2">
    <name type="scientific">Flavobacterium psychrolimnae</name>
    <dbReference type="NCBI Taxonomy" id="249351"/>
    <lineage>
        <taxon>Bacteria</taxon>
        <taxon>Pseudomonadati</taxon>
        <taxon>Bacteroidota</taxon>
        <taxon>Flavobacteriia</taxon>
        <taxon>Flavobacteriales</taxon>
        <taxon>Flavobacteriaceae</taxon>
        <taxon>Flavobacterium</taxon>
    </lineage>
</organism>
<accession>A0A366AZX3</accession>